<gene>
    <name evidence="2" type="ORF">CQW23_25448</name>
</gene>
<dbReference type="OrthoDB" id="1323611at2759"/>
<protein>
    <submittedName>
        <fullName evidence="2">Uncharacterized protein</fullName>
    </submittedName>
</protein>
<feature type="compositionally biased region" description="Polar residues" evidence="1">
    <location>
        <begin position="67"/>
        <end position="81"/>
    </location>
</feature>
<reference evidence="2 3" key="1">
    <citation type="journal article" date="2017" name="Genome Biol.">
        <title>New reference genome sequences of hot pepper reveal the massive evolution of plant disease-resistance genes by retroduplication.</title>
        <authorList>
            <person name="Kim S."/>
            <person name="Park J."/>
            <person name="Yeom S.I."/>
            <person name="Kim Y.M."/>
            <person name="Seo E."/>
            <person name="Kim K.T."/>
            <person name="Kim M.S."/>
            <person name="Lee J.M."/>
            <person name="Cheong K."/>
            <person name="Shin H.S."/>
            <person name="Kim S.B."/>
            <person name="Han K."/>
            <person name="Lee J."/>
            <person name="Park M."/>
            <person name="Lee H.A."/>
            <person name="Lee H.Y."/>
            <person name="Lee Y."/>
            <person name="Oh S."/>
            <person name="Lee J.H."/>
            <person name="Choi E."/>
            <person name="Choi E."/>
            <person name="Lee S.E."/>
            <person name="Jeon J."/>
            <person name="Kim H."/>
            <person name="Choi G."/>
            <person name="Song H."/>
            <person name="Lee J."/>
            <person name="Lee S.C."/>
            <person name="Kwon J.K."/>
            <person name="Lee H.Y."/>
            <person name="Koo N."/>
            <person name="Hong Y."/>
            <person name="Kim R.W."/>
            <person name="Kang W.H."/>
            <person name="Huh J.H."/>
            <person name="Kang B.C."/>
            <person name="Yang T.J."/>
            <person name="Lee Y.H."/>
            <person name="Bennetzen J.L."/>
            <person name="Choi D."/>
        </authorList>
    </citation>
    <scope>NUCLEOTIDE SEQUENCE [LARGE SCALE GENOMIC DNA]</scope>
    <source>
        <strain evidence="3">cv. PBC81</strain>
    </source>
</reference>
<sequence length="179" mass="19366">MNFILSHFKDKKVKVLNIYSQSSSAGGESSTLVEEKVGENVLVAPLATERKVKDTIKEISNNSETKVTTDDQVVQKPSLTSNEKEKSFAETTPIVRNEAHKLSYASMMKQGRSSPPANTPYKNVRVVTEDGLLSTPKRPEASSLVQALTSSPSGVSKAATASTNVAQDRCKFPFAESNS</sequence>
<dbReference type="Proteomes" id="UP000224567">
    <property type="component" value="Unassembled WGS sequence"/>
</dbReference>
<evidence type="ECO:0000313" key="2">
    <source>
        <dbReference type="EMBL" id="PHT33648.1"/>
    </source>
</evidence>
<name>A0A2G2VL05_CAPBA</name>
<comment type="caution">
    <text evidence="2">The sequence shown here is derived from an EMBL/GenBank/DDBJ whole genome shotgun (WGS) entry which is preliminary data.</text>
</comment>
<feature type="compositionally biased region" description="Polar residues" evidence="1">
    <location>
        <begin position="143"/>
        <end position="163"/>
    </location>
</feature>
<dbReference type="AlphaFoldDB" id="A0A2G2VL05"/>
<organism evidence="2 3">
    <name type="scientific">Capsicum baccatum</name>
    <name type="common">Peruvian pepper</name>
    <dbReference type="NCBI Taxonomy" id="33114"/>
    <lineage>
        <taxon>Eukaryota</taxon>
        <taxon>Viridiplantae</taxon>
        <taxon>Streptophyta</taxon>
        <taxon>Embryophyta</taxon>
        <taxon>Tracheophyta</taxon>
        <taxon>Spermatophyta</taxon>
        <taxon>Magnoliopsida</taxon>
        <taxon>eudicotyledons</taxon>
        <taxon>Gunneridae</taxon>
        <taxon>Pentapetalae</taxon>
        <taxon>asterids</taxon>
        <taxon>lamiids</taxon>
        <taxon>Solanales</taxon>
        <taxon>Solanaceae</taxon>
        <taxon>Solanoideae</taxon>
        <taxon>Capsiceae</taxon>
        <taxon>Capsicum</taxon>
    </lineage>
</organism>
<accession>A0A2G2VL05</accession>
<evidence type="ECO:0000256" key="1">
    <source>
        <dbReference type="SAM" id="MobiDB-lite"/>
    </source>
</evidence>
<reference evidence="3" key="2">
    <citation type="journal article" date="2017" name="J. Anim. Genet.">
        <title>Multiple reference genome sequences of hot pepper reveal the massive evolution of plant disease resistance genes by retroduplication.</title>
        <authorList>
            <person name="Kim S."/>
            <person name="Park J."/>
            <person name="Yeom S.-I."/>
            <person name="Kim Y.-M."/>
            <person name="Seo E."/>
            <person name="Kim K.-T."/>
            <person name="Kim M.-S."/>
            <person name="Lee J.M."/>
            <person name="Cheong K."/>
            <person name="Shin H.-S."/>
            <person name="Kim S.-B."/>
            <person name="Han K."/>
            <person name="Lee J."/>
            <person name="Park M."/>
            <person name="Lee H.-A."/>
            <person name="Lee H.-Y."/>
            <person name="Lee Y."/>
            <person name="Oh S."/>
            <person name="Lee J.H."/>
            <person name="Choi E."/>
            <person name="Choi E."/>
            <person name="Lee S.E."/>
            <person name="Jeon J."/>
            <person name="Kim H."/>
            <person name="Choi G."/>
            <person name="Song H."/>
            <person name="Lee J."/>
            <person name="Lee S.-C."/>
            <person name="Kwon J.-K."/>
            <person name="Lee H.-Y."/>
            <person name="Koo N."/>
            <person name="Hong Y."/>
            <person name="Kim R.W."/>
            <person name="Kang W.-H."/>
            <person name="Huh J.H."/>
            <person name="Kang B.-C."/>
            <person name="Yang T.-J."/>
            <person name="Lee Y.-H."/>
            <person name="Bennetzen J.L."/>
            <person name="Choi D."/>
        </authorList>
    </citation>
    <scope>NUCLEOTIDE SEQUENCE [LARGE SCALE GENOMIC DNA]</scope>
    <source>
        <strain evidence="3">cv. PBC81</strain>
    </source>
</reference>
<feature type="region of interest" description="Disordered" evidence="1">
    <location>
        <begin position="133"/>
        <end position="163"/>
    </location>
</feature>
<dbReference type="STRING" id="33114.A0A2G2VL05"/>
<proteinExistence type="predicted"/>
<feature type="region of interest" description="Disordered" evidence="1">
    <location>
        <begin position="67"/>
        <end position="89"/>
    </location>
</feature>
<dbReference type="EMBL" id="MLFT02000011">
    <property type="protein sequence ID" value="PHT33648.1"/>
    <property type="molecule type" value="Genomic_DNA"/>
</dbReference>
<keyword evidence="3" id="KW-1185">Reference proteome</keyword>
<evidence type="ECO:0000313" key="3">
    <source>
        <dbReference type="Proteomes" id="UP000224567"/>
    </source>
</evidence>